<keyword evidence="1" id="KW-0378">Hydrolase</keyword>
<dbReference type="PANTHER" id="PTHR41814:SF1">
    <property type="entry name" value="CELLULASE"/>
    <property type="match status" value="1"/>
</dbReference>
<sequence length="354" mass="38897">MVSAELINAVLQQAIRVATHSWEYGTVAEALLEWNDPQLSIWNNPFPGGEVPTLNVDEVSALSYSVPHIRTNNITLVDGDGAAGDPAAEGIPALMIGKTNSSFWDAAIRQKDHLIYDVPRWPNGAISHRERVAELWADFVYMVPPFLAYTGVATSNLTLLKEAANQAKLYRDVLIQPAGVWMHITGPEVQDYELWSTGNGWAAAGMARVLATLKKSPYARKTKVEQKSLTGLIKEILDGVIKLDTDGSGLLRNYLNQTSWFGEISGTSILAATALRVAVLEPETFGKNYTSWAVTKMQVVDGHINATKSDDYGIVSPAVNPLNWWDTNPYTTGSPEGQSFVVLLHAAYRDWKKK</sequence>
<dbReference type="Proteomes" id="UP000800036">
    <property type="component" value="Unassembled WGS sequence"/>
</dbReference>
<dbReference type="EMBL" id="ML976669">
    <property type="protein sequence ID" value="KAF1975742.1"/>
    <property type="molecule type" value="Genomic_DNA"/>
</dbReference>
<gene>
    <name evidence="2" type="ORF">BU23DRAFT_566409</name>
</gene>
<keyword evidence="2" id="KW-0326">Glycosidase</keyword>
<name>A0A6A5VIU7_9PLEO</name>
<dbReference type="InterPro" id="IPR012341">
    <property type="entry name" value="6hp_glycosidase-like_sf"/>
</dbReference>
<dbReference type="Pfam" id="PF07470">
    <property type="entry name" value="Glyco_hydro_88"/>
    <property type="match status" value="1"/>
</dbReference>
<dbReference type="SUPFAM" id="SSF48208">
    <property type="entry name" value="Six-hairpin glycosidases"/>
    <property type="match status" value="1"/>
</dbReference>
<dbReference type="InterPro" id="IPR008928">
    <property type="entry name" value="6-hairpin_glycosidase_sf"/>
</dbReference>
<protein>
    <submittedName>
        <fullName evidence="2">Six-hairpin glycosidase</fullName>
    </submittedName>
</protein>
<dbReference type="PANTHER" id="PTHR41814">
    <property type="entry name" value="EXPRESSED PROTEIN"/>
    <property type="match status" value="1"/>
</dbReference>
<dbReference type="AlphaFoldDB" id="A0A6A5VIU7"/>
<dbReference type="GO" id="GO:0005975">
    <property type="term" value="P:carbohydrate metabolic process"/>
    <property type="evidence" value="ECO:0007669"/>
    <property type="project" value="InterPro"/>
</dbReference>
<dbReference type="OrthoDB" id="4138492at2759"/>
<accession>A0A6A5VIU7</accession>
<dbReference type="Gene3D" id="1.50.10.10">
    <property type="match status" value="1"/>
</dbReference>
<reference evidence="2" key="1">
    <citation type="journal article" date="2020" name="Stud. Mycol.">
        <title>101 Dothideomycetes genomes: a test case for predicting lifestyles and emergence of pathogens.</title>
        <authorList>
            <person name="Haridas S."/>
            <person name="Albert R."/>
            <person name="Binder M."/>
            <person name="Bloem J."/>
            <person name="Labutti K."/>
            <person name="Salamov A."/>
            <person name="Andreopoulos B."/>
            <person name="Baker S."/>
            <person name="Barry K."/>
            <person name="Bills G."/>
            <person name="Bluhm B."/>
            <person name="Cannon C."/>
            <person name="Castanera R."/>
            <person name="Culley D."/>
            <person name="Daum C."/>
            <person name="Ezra D."/>
            <person name="Gonzalez J."/>
            <person name="Henrissat B."/>
            <person name="Kuo A."/>
            <person name="Liang C."/>
            <person name="Lipzen A."/>
            <person name="Lutzoni F."/>
            <person name="Magnuson J."/>
            <person name="Mondo S."/>
            <person name="Nolan M."/>
            <person name="Ohm R."/>
            <person name="Pangilinan J."/>
            <person name="Park H.-J."/>
            <person name="Ramirez L."/>
            <person name="Alfaro M."/>
            <person name="Sun H."/>
            <person name="Tritt A."/>
            <person name="Yoshinaga Y."/>
            <person name="Zwiers L.-H."/>
            <person name="Turgeon B."/>
            <person name="Goodwin S."/>
            <person name="Spatafora J."/>
            <person name="Crous P."/>
            <person name="Grigoriev I."/>
        </authorList>
    </citation>
    <scope>NUCLEOTIDE SEQUENCE</scope>
    <source>
        <strain evidence="2">CBS 107.79</strain>
    </source>
</reference>
<evidence type="ECO:0000313" key="3">
    <source>
        <dbReference type="Proteomes" id="UP000800036"/>
    </source>
</evidence>
<evidence type="ECO:0000313" key="2">
    <source>
        <dbReference type="EMBL" id="KAF1975742.1"/>
    </source>
</evidence>
<dbReference type="GO" id="GO:0016798">
    <property type="term" value="F:hydrolase activity, acting on glycosyl bonds"/>
    <property type="evidence" value="ECO:0007669"/>
    <property type="project" value="UniProtKB-KW"/>
</dbReference>
<proteinExistence type="predicted"/>
<organism evidence="2 3">
    <name type="scientific">Bimuria novae-zelandiae CBS 107.79</name>
    <dbReference type="NCBI Taxonomy" id="1447943"/>
    <lineage>
        <taxon>Eukaryota</taxon>
        <taxon>Fungi</taxon>
        <taxon>Dikarya</taxon>
        <taxon>Ascomycota</taxon>
        <taxon>Pezizomycotina</taxon>
        <taxon>Dothideomycetes</taxon>
        <taxon>Pleosporomycetidae</taxon>
        <taxon>Pleosporales</taxon>
        <taxon>Massarineae</taxon>
        <taxon>Didymosphaeriaceae</taxon>
        <taxon>Bimuria</taxon>
    </lineage>
</organism>
<dbReference type="InterPro" id="IPR010905">
    <property type="entry name" value="Glyco_hydro_88"/>
</dbReference>
<keyword evidence="3" id="KW-1185">Reference proteome</keyword>
<evidence type="ECO:0000256" key="1">
    <source>
        <dbReference type="ARBA" id="ARBA00022801"/>
    </source>
</evidence>